<feature type="transmembrane region" description="Helical" evidence="10">
    <location>
        <begin position="466"/>
        <end position="484"/>
    </location>
</feature>
<keyword evidence="8 10" id="KW-0472">Membrane</keyword>
<sequence length="619" mass="66378">MNRAASFLMCLLLALPFSSRADDGASDERTWHRLIGILQYLEADYPLAIESQSEFELEEQKSFAAEAVDAARGLGPAAAAFLPRVQDIQARVDKSEDAEGVSRDCGELVENLVVAGGLARSPRRPPDLELGKTLFATNCAACHGADGSANVAIAATMEPAPANFQDAELMNGLTPYKAFNTTSFGVPGTAMPAYPTLSEDERWALAFYAFTMRLPECEGTPPRVSLERLANATDADLVKEFGEQNLACLRRKMLEADEERSLLAARENVQQAMKLGAAGDIAGAKAALLDGYLNGVEPVEPKLSARDASLTLRIEQGFLKARMAAERGSPHLQDEGRELLAMLDQARRDSGNTSSLLATAWLTLLILLREGFEATIIVAALLAALRKMKATEHARVVHIGWMSALVVGALAYLLGRHLLAGAEREWLEGIAALVAVAMLIYAALWLNARSNISQFMGELREKMQGALGRGSMAGLFLIAFTAVLRESFETAIFLQGLALDSPEGVAWGCLAGALALTAMVLFVNRLGYRLPMKTLFNASTVILVATAVMVLGKGLHSLQEVGALPLAPLPFPFILVDMLGIYPDALSLVPQLLLGGIPLAWVLLRRKGRAQPVSEASAG</sequence>
<keyword evidence="14" id="KW-1185">Reference proteome</keyword>
<dbReference type="Gene3D" id="1.10.760.10">
    <property type="entry name" value="Cytochrome c-like domain"/>
    <property type="match status" value="1"/>
</dbReference>
<comment type="similarity">
    <text evidence="2">Belongs to the oxidase-dependent Fe transporter (OFeT) (TC 9.A.10.1) family.</text>
</comment>
<evidence type="ECO:0000256" key="2">
    <source>
        <dbReference type="ARBA" id="ARBA00008333"/>
    </source>
</evidence>
<dbReference type="AlphaFoldDB" id="A0A0H4WR54"/>
<keyword evidence="5 9" id="KW-0479">Metal-binding</keyword>
<dbReference type="PANTHER" id="PTHR31632">
    <property type="entry name" value="IRON TRANSPORTER FTH1"/>
    <property type="match status" value="1"/>
</dbReference>
<feature type="transmembrane region" description="Helical" evidence="10">
    <location>
        <begin position="585"/>
        <end position="604"/>
    </location>
</feature>
<dbReference type="InterPro" id="IPR036909">
    <property type="entry name" value="Cyt_c-like_dom_sf"/>
</dbReference>
<feature type="signal peptide" evidence="11">
    <location>
        <begin position="1"/>
        <end position="21"/>
    </location>
</feature>
<feature type="transmembrane region" description="Helical" evidence="10">
    <location>
        <begin position="535"/>
        <end position="555"/>
    </location>
</feature>
<feature type="transmembrane region" description="Helical" evidence="10">
    <location>
        <begin position="396"/>
        <end position="414"/>
    </location>
</feature>
<keyword evidence="7 9" id="KW-0408">Iron</keyword>
<proteinExistence type="inferred from homology"/>
<evidence type="ECO:0000313" key="14">
    <source>
        <dbReference type="Proteomes" id="UP000009026"/>
    </source>
</evidence>
<gene>
    <name evidence="13" type="ORF">A176_000950</name>
</gene>
<dbReference type="GO" id="GO:0015093">
    <property type="term" value="F:ferrous iron transmembrane transporter activity"/>
    <property type="evidence" value="ECO:0007669"/>
    <property type="project" value="TreeGrafter"/>
</dbReference>
<dbReference type="STRING" id="1297742.A176_000950"/>
<dbReference type="Proteomes" id="UP000009026">
    <property type="component" value="Chromosome"/>
</dbReference>
<evidence type="ECO:0000259" key="12">
    <source>
        <dbReference type="PROSITE" id="PS51007"/>
    </source>
</evidence>
<feature type="transmembrane region" description="Helical" evidence="10">
    <location>
        <begin position="504"/>
        <end position="523"/>
    </location>
</feature>
<evidence type="ECO:0000256" key="8">
    <source>
        <dbReference type="ARBA" id="ARBA00023136"/>
    </source>
</evidence>
<accession>A0A0H4WR54</accession>
<dbReference type="RefSeq" id="WP_002635777.1">
    <property type="nucleotide sequence ID" value="NZ_CP012109.1"/>
</dbReference>
<dbReference type="OrthoDB" id="9765171at2"/>
<evidence type="ECO:0000256" key="6">
    <source>
        <dbReference type="ARBA" id="ARBA00022989"/>
    </source>
</evidence>
<dbReference type="EMBL" id="CP012109">
    <property type="protein sequence ID" value="AKQ64038.1"/>
    <property type="molecule type" value="Genomic_DNA"/>
</dbReference>
<dbReference type="eggNOG" id="COG2010">
    <property type="taxonomic scope" value="Bacteria"/>
</dbReference>
<keyword evidence="6 10" id="KW-1133">Transmembrane helix</keyword>
<dbReference type="Pfam" id="PF00034">
    <property type="entry name" value="Cytochrom_C"/>
    <property type="match status" value="1"/>
</dbReference>
<protein>
    <submittedName>
        <fullName evidence="13">Cytochrome c, class I</fullName>
    </submittedName>
</protein>
<evidence type="ECO:0000256" key="5">
    <source>
        <dbReference type="ARBA" id="ARBA00022723"/>
    </source>
</evidence>
<keyword evidence="4 10" id="KW-0812">Transmembrane</keyword>
<evidence type="ECO:0000256" key="7">
    <source>
        <dbReference type="ARBA" id="ARBA00023004"/>
    </source>
</evidence>
<reference evidence="13 14" key="1">
    <citation type="journal article" date="2016" name="PLoS ONE">
        <title>Complete Genome Sequence and Comparative Genomics of a Novel Myxobacterium Myxococcus hansupus.</title>
        <authorList>
            <person name="Sharma G."/>
            <person name="Narwani T."/>
            <person name="Subramanian S."/>
        </authorList>
    </citation>
    <scope>NUCLEOTIDE SEQUENCE [LARGE SCALE GENOMIC DNA]</scope>
    <source>
        <strain evidence="14">mixupus</strain>
    </source>
</reference>
<dbReference type="GO" id="GO:0009055">
    <property type="term" value="F:electron transfer activity"/>
    <property type="evidence" value="ECO:0007669"/>
    <property type="project" value="InterPro"/>
</dbReference>
<comment type="subcellular location">
    <subcellularLocation>
        <location evidence="1">Membrane</location>
        <topology evidence="1">Multi-pass membrane protein</topology>
    </subcellularLocation>
</comment>
<dbReference type="eggNOG" id="COG0672">
    <property type="taxonomic scope" value="Bacteria"/>
</dbReference>
<dbReference type="GO" id="GO:0033573">
    <property type="term" value="C:high-affinity iron permease complex"/>
    <property type="evidence" value="ECO:0007669"/>
    <property type="project" value="InterPro"/>
</dbReference>
<evidence type="ECO:0000256" key="3">
    <source>
        <dbReference type="ARBA" id="ARBA00022617"/>
    </source>
</evidence>
<name>A0A0H4WR54_9BACT</name>
<dbReference type="SUPFAM" id="SSF46626">
    <property type="entry name" value="Cytochrome c"/>
    <property type="match status" value="1"/>
</dbReference>
<dbReference type="InterPro" id="IPR004923">
    <property type="entry name" value="FTR1/Fip1/EfeU"/>
</dbReference>
<evidence type="ECO:0000256" key="1">
    <source>
        <dbReference type="ARBA" id="ARBA00004141"/>
    </source>
</evidence>
<evidence type="ECO:0000256" key="9">
    <source>
        <dbReference type="PROSITE-ProRule" id="PRU00433"/>
    </source>
</evidence>
<evidence type="ECO:0000256" key="4">
    <source>
        <dbReference type="ARBA" id="ARBA00022692"/>
    </source>
</evidence>
<feature type="chain" id="PRO_5005211943" evidence="11">
    <location>
        <begin position="22"/>
        <end position="619"/>
    </location>
</feature>
<dbReference type="PROSITE" id="PS51007">
    <property type="entry name" value="CYTC"/>
    <property type="match status" value="1"/>
</dbReference>
<evidence type="ECO:0000256" key="10">
    <source>
        <dbReference type="SAM" id="Phobius"/>
    </source>
</evidence>
<feature type="transmembrane region" description="Helical" evidence="10">
    <location>
        <begin position="360"/>
        <end position="384"/>
    </location>
</feature>
<evidence type="ECO:0000256" key="11">
    <source>
        <dbReference type="SAM" id="SignalP"/>
    </source>
</evidence>
<keyword evidence="11" id="KW-0732">Signal</keyword>
<dbReference type="PATRIC" id="fig|1297742.4.peg.964"/>
<dbReference type="GO" id="GO:0046872">
    <property type="term" value="F:metal ion binding"/>
    <property type="evidence" value="ECO:0007669"/>
    <property type="project" value="UniProtKB-KW"/>
</dbReference>
<dbReference type="InterPro" id="IPR009056">
    <property type="entry name" value="Cyt_c-like_dom"/>
</dbReference>
<evidence type="ECO:0000313" key="13">
    <source>
        <dbReference type="EMBL" id="AKQ64038.1"/>
    </source>
</evidence>
<feature type="transmembrane region" description="Helical" evidence="10">
    <location>
        <begin position="426"/>
        <end position="446"/>
    </location>
</feature>
<dbReference type="KEGG" id="mym:A176_000950"/>
<dbReference type="Pfam" id="PF03239">
    <property type="entry name" value="FTR1"/>
    <property type="match status" value="1"/>
</dbReference>
<dbReference type="PANTHER" id="PTHR31632:SF2">
    <property type="entry name" value="PLASMA MEMBRANE IRON PERMEASE"/>
    <property type="match status" value="1"/>
</dbReference>
<organism evidence="13 14">
    <name type="scientific">Pseudomyxococcus hansupus</name>
    <dbReference type="NCBI Taxonomy" id="1297742"/>
    <lineage>
        <taxon>Bacteria</taxon>
        <taxon>Pseudomonadati</taxon>
        <taxon>Myxococcota</taxon>
        <taxon>Myxococcia</taxon>
        <taxon>Myxococcales</taxon>
        <taxon>Cystobacterineae</taxon>
        <taxon>Myxococcaceae</taxon>
        <taxon>Pseudomyxococcus</taxon>
    </lineage>
</organism>
<keyword evidence="3 9" id="KW-0349">Heme</keyword>
<feature type="domain" description="Cytochrome c" evidence="12">
    <location>
        <begin position="126"/>
        <end position="213"/>
    </location>
</feature>
<dbReference type="GO" id="GO:0020037">
    <property type="term" value="F:heme binding"/>
    <property type="evidence" value="ECO:0007669"/>
    <property type="project" value="InterPro"/>
</dbReference>